<keyword evidence="2" id="KW-1185">Reference proteome</keyword>
<sequence length="193" mass="21581">MTAQTCDRVPVHARRRAHQLRRAASALRLRSVVMPRQFGGQTSLHQAQSWARNERDMLYRTTWAWVRRRNPLRCNGWKDSSIAAPASGSSRIHRYEPGAITPTTELRLSQKHSGDRPHVAETLEALRTSGGSFSSRHRIVDTRGTTRSVAIVGERLVDKSGEIIGSSGFYVDVTETIDDTVTESANRAFNVLT</sequence>
<dbReference type="Gene3D" id="3.30.450.20">
    <property type="entry name" value="PAS domain"/>
    <property type="match status" value="1"/>
</dbReference>
<name>A0ABV5XRU6_9NOCA</name>
<dbReference type="EMBL" id="JBHMAS010000098">
    <property type="protein sequence ID" value="MFB9784833.1"/>
    <property type="molecule type" value="Genomic_DNA"/>
</dbReference>
<evidence type="ECO:0000313" key="2">
    <source>
        <dbReference type="Proteomes" id="UP001589587"/>
    </source>
</evidence>
<reference evidence="1 2" key="1">
    <citation type="submission" date="2024-09" db="EMBL/GenBank/DDBJ databases">
        <authorList>
            <person name="Sun Q."/>
            <person name="Mori K."/>
        </authorList>
    </citation>
    <scope>NUCLEOTIDE SEQUENCE [LARGE SCALE GENOMIC DNA]</scope>
    <source>
        <strain evidence="1 2">JCM 11411</strain>
    </source>
</reference>
<dbReference type="RefSeq" id="WP_350491725.1">
    <property type="nucleotide sequence ID" value="NZ_JBHMAS010000098.1"/>
</dbReference>
<dbReference type="InterPro" id="IPR035965">
    <property type="entry name" value="PAS-like_dom_sf"/>
</dbReference>
<dbReference type="Proteomes" id="UP001589587">
    <property type="component" value="Unassembled WGS sequence"/>
</dbReference>
<organism evidence="1 2">
    <name type="scientific">Rhodococcus baikonurensis</name>
    <dbReference type="NCBI Taxonomy" id="172041"/>
    <lineage>
        <taxon>Bacteria</taxon>
        <taxon>Bacillati</taxon>
        <taxon>Actinomycetota</taxon>
        <taxon>Actinomycetes</taxon>
        <taxon>Mycobacteriales</taxon>
        <taxon>Nocardiaceae</taxon>
        <taxon>Rhodococcus</taxon>
        <taxon>Rhodococcus erythropolis group</taxon>
    </lineage>
</organism>
<gene>
    <name evidence="1" type="ORF">ACFFQ6_34600</name>
</gene>
<comment type="caution">
    <text evidence="1">The sequence shown here is derived from an EMBL/GenBank/DDBJ whole genome shotgun (WGS) entry which is preliminary data.</text>
</comment>
<evidence type="ECO:0008006" key="3">
    <source>
        <dbReference type="Google" id="ProtNLM"/>
    </source>
</evidence>
<evidence type="ECO:0000313" key="1">
    <source>
        <dbReference type="EMBL" id="MFB9784833.1"/>
    </source>
</evidence>
<protein>
    <recommendedName>
        <fullName evidence="3">PAC domain-containing protein</fullName>
    </recommendedName>
</protein>
<dbReference type="SUPFAM" id="SSF55785">
    <property type="entry name" value="PYP-like sensor domain (PAS domain)"/>
    <property type="match status" value="1"/>
</dbReference>
<accession>A0ABV5XRU6</accession>
<proteinExistence type="predicted"/>